<keyword evidence="2" id="KW-1185">Reference proteome</keyword>
<organism evidence="1 2">
    <name type="scientific">Dethiosulfatarculus sandiegensis</name>
    <dbReference type="NCBI Taxonomy" id="1429043"/>
    <lineage>
        <taxon>Bacteria</taxon>
        <taxon>Pseudomonadati</taxon>
        <taxon>Thermodesulfobacteriota</taxon>
        <taxon>Desulfarculia</taxon>
        <taxon>Desulfarculales</taxon>
        <taxon>Desulfarculaceae</taxon>
        <taxon>Dethiosulfatarculus</taxon>
    </lineage>
</organism>
<dbReference type="Pfam" id="PF09481">
    <property type="entry name" value="CRISPR_Cse1"/>
    <property type="match status" value="1"/>
</dbReference>
<dbReference type="InParanoid" id="A0A0D2JMX3"/>
<dbReference type="CDD" id="cd09729">
    <property type="entry name" value="Cse1_I-E"/>
    <property type="match status" value="1"/>
</dbReference>
<sequence length="533" mass="60603">MDSNLLRIPWIPVKRLSGKKEIIAPWQITDNFQNDPIIGIESPRPDFNGALNQFLIGILQTTWAPESEKAWRKILTKPPSPQELKDSFSKLEPYFNLLGNGPRFIQDFDLTDGAEQNVSNLLIESPGGNTEKNNADLFIKRGQATRQCPHCLGTALYCMQINAPSGGVGHRTSLRGGGPLSTIILANTLWETVWANVLPKRDFEALAGNPQKTNPQDIFPWLAPCRTSEAKTGQATLPQDTNPLQMYWATPRRIRIIDQEPEQGVCEICGRMSQHLTSAYQTKNYGVNYEGAWQHPLTPYTRDKKGMPIARHPQPGGMVYRHWLGLVITDAEGNTRPAKVVQHFLNQRRFRLLQKPQGSHSPRLWCFGFDMDNMKARCWYESTMPLVDIDSQHMPLLEKNISRLVRAADLAVWLLRTNLKKAWYKRPGDAKGDFSIIDQRFWQETESSFYEALEQAIQLVEEGRDTEDLRREWLRLLRNKALEIFDSLSQTGHFEAVEPRRVALARLDLGKALNATSKIGKILDLTNKKTKAA</sequence>
<dbReference type="RefSeq" id="WP_044352601.1">
    <property type="nucleotide sequence ID" value="NZ_AZAC01000078.1"/>
</dbReference>
<dbReference type="NCBIfam" id="TIGR02547">
    <property type="entry name" value="casA_cse1"/>
    <property type="match status" value="1"/>
</dbReference>
<dbReference type="InterPro" id="IPR013381">
    <property type="entry name" value="CRISPR-assoc_prot_Cse1"/>
</dbReference>
<gene>
    <name evidence="1" type="ORF">X474_26570</name>
</gene>
<protein>
    <submittedName>
        <fullName evidence="1">CRISPR-associated protein Cse1</fullName>
    </submittedName>
</protein>
<accession>A0A0D2JMX3</accession>
<dbReference type="PATRIC" id="fig|1429043.3.peg.5627"/>
<comment type="caution">
    <text evidence="1">The sequence shown here is derived from an EMBL/GenBank/DDBJ whole genome shotgun (WGS) entry which is preliminary data.</text>
</comment>
<name>A0A0D2JMX3_9BACT</name>
<reference evidence="1 2" key="1">
    <citation type="submission" date="2013-11" db="EMBL/GenBank/DDBJ databases">
        <title>Metagenomic analysis of a methanogenic consortium involved in long chain n-alkane degradation.</title>
        <authorList>
            <person name="Davidova I.A."/>
            <person name="Callaghan A.V."/>
            <person name="Wawrik B."/>
            <person name="Pruitt S."/>
            <person name="Marks C."/>
            <person name="Duncan K.E."/>
            <person name="Suflita J.M."/>
        </authorList>
    </citation>
    <scope>NUCLEOTIDE SEQUENCE [LARGE SCALE GENOMIC DNA]</scope>
    <source>
        <strain evidence="1 2">SPR</strain>
    </source>
</reference>
<dbReference type="OrthoDB" id="5392377at2"/>
<proteinExistence type="predicted"/>
<dbReference type="AlphaFoldDB" id="A0A0D2JMX3"/>
<dbReference type="EMBL" id="AZAC01000078">
    <property type="protein sequence ID" value="KIX10835.1"/>
    <property type="molecule type" value="Genomic_DNA"/>
</dbReference>
<dbReference type="Proteomes" id="UP000032233">
    <property type="component" value="Unassembled WGS sequence"/>
</dbReference>
<evidence type="ECO:0000313" key="1">
    <source>
        <dbReference type="EMBL" id="KIX10835.1"/>
    </source>
</evidence>
<dbReference type="FunCoup" id="A0A0D2JMX3">
    <property type="interactions" value="11"/>
</dbReference>
<dbReference type="STRING" id="1429043.X474_26570"/>
<evidence type="ECO:0000313" key="2">
    <source>
        <dbReference type="Proteomes" id="UP000032233"/>
    </source>
</evidence>